<name>A0A0E9RH41_ANGAN</name>
<dbReference type="AlphaFoldDB" id="A0A0E9RH41"/>
<proteinExistence type="predicted"/>
<protein>
    <submittedName>
        <fullName evidence="1">Uncharacterized protein</fullName>
    </submittedName>
</protein>
<accession>A0A0E9RH41</accession>
<evidence type="ECO:0000313" key="1">
    <source>
        <dbReference type="EMBL" id="JAH28466.1"/>
    </source>
</evidence>
<dbReference type="EMBL" id="GBXM01080111">
    <property type="protein sequence ID" value="JAH28466.1"/>
    <property type="molecule type" value="Transcribed_RNA"/>
</dbReference>
<reference evidence="1" key="1">
    <citation type="submission" date="2014-11" db="EMBL/GenBank/DDBJ databases">
        <authorList>
            <person name="Amaro Gonzalez C."/>
        </authorList>
    </citation>
    <scope>NUCLEOTIDE SEQUENCE</scope>
</reference>
<organism evidence="1">
    <name type="scientific">Anguilla anguilla</name>
    <name type="common">European freshwater eel</name>
    <name type="synonym">Muraena anguilla</name>
    <dbReference type="NCBI Taxonomy" id="7936"/>
    <lineage>
        <taxon>Eukaryota</taxon>
        <taxon>Metazoa</taxon>
        <taxon>Chordata</taxon>
        <taxon>Craniata</taxon>
        <taxon>Vertebrata</taxon>
        <taxon>Euteleostomi</taxon>
        <taxon>Actinopterygii</taxon>
        <taxon>Neopterygii</taxon>
        <taxon>Teleostei</taxon>
        <taxon>Anguilliformes</taxon>
        <taxon>Anguillidae</taxon>
        <taxon>Anguilla</taxon>
    </lineage>
</organism>
<reference evidence="1" key="2">
    <citation type="journal article" date="2015" name="Fish Shellfish Immunol.">
        <title>Early steps in the European eel (Anguilla anguilla)-Vibrio vulnificus interaction in the gills: Role of the RtxA13 toxin.</title>
        <authorList>
            <person name="Callol A."/>
            <person name="Pajuelo D."/>
            <person name="Ebbesson L."/>
            <person name="Teles M."/>
            <person name="MacKenzie S."/>
            <person name="Amaro C."/>
        </authorList>
    </citation>
    <scope>NUCLEOTIDE SEQUENCE</scope>
</reference>
<sequence>MSFQTKRLLNLEALRRTHTSQYAVKFDDQEMLRHYLPLSKLMDELKAFPYFV</sequence>